<dbReference type="Proteomes" id="UP000005222">
    <property type="component" value="Chromosome L"/>
</dbReference>
<evidence type="ECO:0000313" key="2">
    <source>
        <dbReference type="EMBL" id="CCE85089.1"/>
    </source>
</evidence>
<dbReference type="AlphaFoldDB" id="G8Y9E4"/>
<evidence type="ECO:0000313" key="1">
    <source>
        <dbReference type="EMBL" id="CCE84058.1"/>
    </source>
</evidence>
<keyword evidence="3" id="KW-1185">Reference proteome</keyword>
<evidence type="ECO:0000313" key="3">
    <source>
        <dbReference type="Proteomes" id="UP000005222"/>
    </source>
</evidence>
<proteinExistence type="predicted"/>
<dbReference type="EMBL" id="FO082048">
    <property type="protein sequence ID" value="CCE85089.1"/>
    <property type="molecule type" value="Genomic_DNA"/>
</dbReference>
<dbReference type="Proteomes" id="UP000005222">
    <property type="component" value="Chromosome K"/>
</dbReference>
<organism evidence="1 3">
    <name type="scientific">Pichia sorbitophila (strain ATCC MYA-4447 / BCRC 22081 / CBS 7064 / NBRC 10061 / NRRL Y-12695)</name>
    <name type="common">Hybrid yeast</name>
    <dbReference type="NCBI Taxonomy" id="559304"/>
    <lineage>
        <taxon>Eukaryota</taxon>
        <taxon>Fungi</taxon>
        <taxon>Dikarya</taxon>
        <taxon>Ascomycota</taxon>
        <taxon>Saccharomycotina</taxon>
        <taxon>Pichiomycetes</taxon>
        <taxon>Debaryomycetaceae</taxon>
        <taxon>Millerozyma</taxon>
    </lineage>
</organism>
<reference evidence="3" key="2">
    <citation type="journal article" date="2012" name="G3 (Bethesda)">
        <title>Pichia sorbitophila, an interspecies yeast hybrid reveals early steps of genome resolution following polyploidization.</title>
        <authorList>
            <person name="Leh Louis V."/>
            <person name="Despons L."/>
            <person name="Friedrich A."/>
            <person name="Martin T."/>
            <person name="Durrens P."/>
            <person name="Casaregola S."/>
            <person name="Neuveglise C."/>
            <person name="Fairhead C."/>
            <person name="Marck C."/>
            <person name="Cruz J.A."/>
            <person name="Straub M.L."/>
            <person name="Kugler V."/>
            <person name="Sacerdot C."/>
            <person name="Uzunov Z."/>
            <person name="Thierry A."/>
            <person name="Weiss S."/>
            <person name="Bleykasten C."/>
            <person name="De Montigny J."/>
            <person name="Jacques N."/>
            <person name="Jung P."/>
            <person name="Lemaire M."/>
            <person name="Mallet S."/>
            <person name="Morel G."/>
            <person name="Richard G.F."/>
            <person name="Sarkar A."/>
            <person name="Savel G."/>
            <person name="Schacherer J."/>
            <person name="Seret M.L."/>
            <person name="Talla E."/>
            <person name="Samson G."/>
            <person name="Jubin C."/>
            <person name="Poulain J."/>
            <person name="Vacherie B."/>
            <person name="Barbe V."/>
            <person name="Pelletier E."/>
            <person name="Sherman D.J."/>
            <person name="Westhof E."/>
            <person name="Weissenbach J."/>
            <person name="Baret P.V."/>
            <person name="Wincker P."/>
            <person name="Gaillardin C."/>
            <person name="Dujon B."/>
            <person name="Souciet J.L."/>
        </authorList>
    </citation>
    <scope>NUCLEOTIDE SEQUENCE [LARGE SCALE GENOMIC DNA]</scope>
    <source>
        <strain evidence="3">ATCC MYA-4447 / BCRC 22081 / CBS 7064 / NBRC 10061 / NRRL Y-12695</strain>
    </source>
</reference>
<name>G8Y9E4_PICSO</name>
<dbReference type="HOGENOM" id="CLU_2321191_0_0_1"/>
<sequence>MGILYWINAKSSCGGSKSCDLTNRAWRRASTSVYMKAPSPSFHCKMPLLFMGFIARLVFQLLPFTTCCTNSCHLFSYVHAVHIRTDPRSPDNPRHSSDT</sequence>
<dbReference type="InParanoid" id="G8Y9E4"/>
<reference evidence="1" key="1">
    <citation type="submission" date="2011-10" db="EMBL/GenBank/DDBJ databases">
        <authorList>
            <person name="Genoscope - CEA"/>
        </authorList>
    </citation>
    <scope>NUCLEOTIDE SEQUENCE</scope>
</reference>
<protein>
    <submittedName>
        <fullName evidence="1">Piso0_004660 protein</fullName>
    </submittedName>
</protein>
<dbReference type="EMBL" id="FO082049">
    <property type="protein sequence ID" value="CCE84058.1"/>
    <property type="molecule type" value="Genomic_DNA"/>
</dbReference>
<accession>G8Y9E4</accession>
<gene>
    <name evidence="1" type="primary">Piso0_004660</name>
    <name evidence="1" type="ORF">GNLVRS01_PISO0K21768g</name>
    <name evidence="2" type="ORF">GNLVRS01_PISO0L21769g</name>
</gene>